<evidence type="ECO:0000256" key="5">
    <source>
        <dbReference type="SAM" id="MobiDB-lite"/>
    </source>
</evidence>
<dbReference type="AlphaFoldDB" id="A0A162J4E9"/>
<dbReference type="InterPro" id="IPR045863">
    <property type="entry name" value="CorA_TM1_TM2"/>
</dbReference>
<dbReference type="Pfam" id="PF01544">
    <property type="entry name" value="CorA"/>
    <property type="match status" value="1"/>
</dbReference>
<evidence type="ECO:0000313" key="8">
    <source>
        <dbReference type="Proteomes" id="UP000076863"/>
    </source>
</evidence>
<evidence type="ECO:0000256" key="1">
    <source>
        <dbReference type="ARBA" id="ARBA00004651"/>
    </source>
</evidence>
<feature type="compositionally biased region" description="Basic and acidic residues" evidence="5">
    <location>
        <begin position="697"/>
        <end position="710"/>
    </location>
</feature>
<keyword evidence="8" id="KW-1185">Reference proteome</keyword>
<gene>
    <name evidence="7" type="ORF">BBO_06692</name>
</gene>
<dbReference type="GO" id="GO:0015087">
    <property type="term" value="F:cobalt ion transmembrane transporter activity"/>
    <property type="evidence" value="ECO:0007669"/>
    <property type="project" value="TreeGrafter"/>
</dbReference>
<dbReference type="SUPFAM" id="SSF144083">
    <property type="entry name" value="Magnesium transport protein CorA, transmembrane region"/>
    <property type="match status" value="1"/>
</dbReference>
<dbReference type="PANTHER" id="PTHR46494:SF1">
    <property type="entry name" value="CORA FAMILY METAL ION TRANSPORTER (EUROFUNG)"/>
    <property type="match status" value="1"/>
</dbReference>
<dbReference type="GO" id="GO:0050897">
    <property type="term" value="F:cobalt ion binding"/>
    <property type="evidence" value="ECO:0007669"/>
    <property type="project" value="TreeGrafter"/>
</dbReference>
<reference evidence="7 8" key="1">
    <citation type="journal article" date="2016" name="Genome Biol. Evol.">
        <title>Divergent and convergent evolution of fungal pathogenicity.</title>
        <authorList>
            <person name="Shang Y."/>
            <person name="Xiao G."/>
            <person name="Zheng P."/>
            <person name="Cen K."/>
            <person name="Zhan S."/>
            <person name="Wang C."/>
        </authorList>
    </citation>
    <scope>NUCLEOTIDE SEQUENCE [LARGE SCALE GENOMIC DNA]</scope>
    <source>
        <strain evidence="7 8">RCEF 3172</strain>
    </source>
</reference>
<feature type="region of interest" description="Disordered" evidence="5">
    <location>
        <begin position="1"/>
        <end position="63"/>
    </location>
</feature>
<evidence type="ECO:0000256" key="4">
    <source>
        <dbReference type="ARBA" id="ARBA00023136"/>
    </source>
</evidence>
<evidence type="ECO:0000313" key="7">
    <source>
        <dbReference type="EMBL" id="OAA39268.1"/>
    </source>
</evidence>
<dbReference type="Proteomes" id="UP000076863">
    <property type="component" value="Unassembled WGS sequence"/>
</dbReference>
<protein>
    <submittedName>
        <fullName evidence="7">Mg2+ transporter protein, CorA-like protein</fullName>
    </submittedName>
</protein>
<dbReference type="InterPro" id="IPR002523">
    <property type="entry name" value="MgTranspt_CorA/ZnTranspt_ZntB"/>
</dbReference>
<keyword evidence="3 6" id="KW-1133">Transmembrane helix</keyword>
<proteinExistence type="predicted"/>
<dbReference type="GO" id="GO:0000287">
    <property type="term" value="F:magnesium ion binding"/>
    <property type="evidence" value="ECO:0007669"/>
    <property type="project" value="TreeGrafter"/>
</dbReference>
<keyword evidence="4 6" id="KW-0472">Membrane</keyword>
<evidence type="ECO:0000256" key="3">
    <source>
        <dbReference type="ARBA" id="ARBA00022989"/>
    </source>
</evidence>
<feature type="compositionally biased region" description="Basic and acidic residues" evidence="5">
    <location>
        <begin position="21"/>
        <end position="37"/>
    </location>
</feature>
<feature type="compositionally biased region" description="Polar residues" evidence="5">
    <location>
        <begin position="211"/>
        <end position="224"/>
    </location>
</feature>
<accession>A0A162J4E9</accession>
<feature type="compositionally biased region" description="Basic residues" evidence="5">
    <location>
        <begin position="52"/>
        <end position="63"/>
    </location>
</feature>
<evidence type="ECO:0000256" key="6">
    <source>
        <dbReference type="SAM" id="Phobius"/>
    </source>
</evidence>
<name>A0A162J4E9_9HYPO</name>
<organism evidence="7 8">
    <name type="scientific">Beauveria brongniartii RCEF 3172</name>
    <dbReference type="NCBI Taxonomy" id="1081107"/>
    <lineage>
        <taxon>Eukaryota</taxon>
        <taxon>Fungi</taxon>
        <taxon>Dikarya</taxon>
        <taxon>Ascomycota</taxon>
        <taxon>Pezizomycotina</taxon>
        <taxon>Sordariomycetes</taxon>
        <taxon>Hypocreomycetidae</taxon>
        <taxon>Hypocreales</taxon>
        <taxon>Cordycipitaceae</taxon>
        <taxon>Beauveria</taxon>
        <taxon>Beauveria brongniartii</taxon>
    </lineage>
</organism>
<dbReference type="EMBL" id="AZHA01000023">
    <property type="protein sequence ID" value="OAA39268.1"/>
    <property type="molecule type" value="Genomic_DNA"/>
</dbReference>
<dbReference type="Gene3D" id="1.20.58.340">
    <property type="entry name" value="Magnesium transport protein CorA, transmembrane region"/>
    <property type="match status" value="1"/>
</dbReference>
<evidence type="ECO:0000256" key="2">
    <source>
        <dbReference type="ARBA" id="ARBA00022692"/>
    </source>
</evidence>
<dbReference type="GO" id="GO:0005886">
    <property type="term" value="C:plasma membrane"/>
    <property type="evidence" value="ECO:0007669"/>
    <property type="project" value="UniProtKB-SubCell"/>
</dbReference>
<dbReference type="GO" id="GO:0015095">
    <property type="term" value="F:magnesium ion transmembrane transporter activity"/>
    <property type="evidence" value="ECO:0007669"/>
    <property type="project" value="TreeGrafter"/>
</dbReference>
<feature type="region of interest" description="Disordered" evidence="5">
    <location>
        <begin position="691"/>
        <end position="710"/>
    </location>
</feature>
<sequence length="1130" mass="129847">MDPFYSSEEDRRTRPPRHRTYRVEPRRSSYYEGEPSRRRAQLPSNYNVNYHPPRRSSRPRRRRPVAGYSRYMATQHEPLASATPLIARVEPRPAAFAEEVPLYASRFRTSPSPPGIQEPRQIFVERSSRQDRKHQAAVKRYAFVSPESDASDVEDRARGRSPSASVRVRTMTRSWSRSPSVRAMYPFTREAIDWENYEDFSFDCKSEAPKNSDSLSFDTSSADPDTSPADANRLMDDSRVKRIYHSRYTGDAETGGSHTAQLTEIHNGSGELFKWLHIQQEVMNFDEFWSEIPRRVHVSDMERRATNRLRADVTRLCVKTRSNPKGVNVGYLEPQFLQTPLEPPKKKFDPDQDEPPPAMARWLCMPFFILKQYSGLLAGSNLASFPSQTLLQSQYSRTTQQRDMQQAVCELGIASKGECFHIEQLWCLMVGESLLVTCGSMSRSKLEDNVIKLSSEPSRGLSAASAPGRILVRHGSSLTWSFSPEQCPTWFDFISHFTAFWPMMLEFKKEDTVLHARDWPKLLKFLSTKRHKNVVLTLTTDRERSVAPRALPTPEVEAAKVSATTSDTLLHTLALIVQSSEGEERPPVIRSELKLQLEAADKFLMEQPAYATQAAYNSCADISRKAILEKLKLRGVKVEDEKDDVRKLEYEDGIELFNIAEYLFQLFLPLDCDGPTTGKFWGAVLDLASGVGSTHGKTTEDAPSRRGRRDLQAHQETILRSLRLMYPKIKAFQAIMSHVPSEYRLKLEAPRQFVTAWLHIVSGLVLCRAGDASWESHFSIAERRLLSEGMDIMIQALPTYDLLDSVVLQPFEIACLAVLKLMQDRASQPDDINETYSQYLASLDNDITTKPSDRSYQHRIDLVRRELSAVRRTVTRQRHIITTMRQTMHRNAMTDFFRGVDDDAYIPRARYAHHIRGPRNEYYLEGRKEEEHTSFDATLKVSPTDKNGFRGLLLTENSRQLDQRDFEFRRYVEYVDDLERTIAFKMNWTKDRQENAVYAFTIVTIIFLPLSAVASVFGMNTSDVRDMDYSQWLFWVVALPVTILVIVVGLWWMNELGNVVRWLSGRQPDAGGSVMTGYGGVTAEPVEVRYYSDVEDDKPQRYSRRQTLTENAFSSYDDGRWERRRRGRRT</sequence>
<feature type="transmembrane region" description="Helical" evidence="6">
    <location>
        <begin position="1032"/>
        <end position="1053"/>
    </location>
</feature>
<comment type="subcellular location">
    <subcellularLocation>
        <location evidence="1">Cell membrane</location>
        <topology evidence="1">Multi-pass membrane protein</topology>
    </subcellularLocation>
</comment>
<feature type="transmembrane region" description="Helical" evidence="6">
    <location>
        <begin position="996"/>
        <end position="1020"/>
    </location>
</feature>
<dbReference type="PANTHER" id="PTHR46494">
    <property type="entry name" value="CORA FAMILY METAL ION TRANSPORTER (EUROFUNG)"/>
    <property type="match status" value="1"/>
</dbReference>
<keyword evidence="2 6" id="KW-0812">Transmembrane</keyword>
<comment type="caution">
    <text evidence="7">The sequence shown here is derived from an EMBL/GenBank/DDBJ whole genome shotgun (WGS) entry which is preliminary data.</text>
</comment>
<dbReference type="OrthoDB" id="5286874at2759"/>
<feature type="region of interest" description="Disordered" evidence="5">
    <location>
        <begin position="211"/>
        <end position="236"/>
    </location>
</feature>